<comment type="caution">
    <text evidence="1">The sequence shown here is derived from an EMBL/GenBank/DDBJ whole genome shotgun (WGS) entry which is preliminary data.</text>
</comment>
<dbReference type="AlphaFoldDB" id="A0A0F9QTM9"/>
<name>A0A0F9QTM9_9ZZZZ</name>
<gene>
    <name evidence="1" type="ORF">LCGC14_0734140</name>
</gene>
<dbReference type="EMBL" id="LAZR01001710">
    <property type="protein sequence ID" value="KKN40362.1"/>
    <property type="molecule type" value="Genomic_DNA"/>
</dbReference>
<sequence length="101" mass="11058">MKIAEKGISYQFVRSETDLKAGVAVIQRYKDGVKSGDPVTYCALPRVPQFPAGLSTHDGCRFPSGDSITLHPTKENWRGHKDSAHVCVWGNGPLEEEESDG</sequence>
<proteinExistence type="predicted"/>
<evidence type="ECO:0000313" key="1">
    <source>
        <dbReference type="EMBL" id="KKN40362.1"/>
    </source>
</evidence>
<reference evidence="1" key="1">
    <citation type="journal article" date="2015" name="Nature">
        <title>Complex archaea that bridge the gap between prokaryotes and eukaryotes.</title>
        <authorList>
            <person name="Spang A."/>
            <person name="Saw J.H."/>
            <person name="Jorgensen S.L."/>
            <person name="Zaremba-Niedzwiedzka K."/>
            <person name="Martijn J."/>
            <person name="Lind A.E."/>
            <person name="van Eijk R."/>
            <person name="Schleper C."/>
            <person name="Guy L."/>
            <person name="Ettema T.J."/>
        </authorList>
    </citation>
    <scope>NUCLEOTIDE SEQUENCE</scope>
</reference>
<accession>A0A0F9QTM9</accession>
<organism evidence="1">
    <name type="scientific">marine sediment metagenome</name>
    <dbReference type="NCBI Taxonomy" id="412755"/>
    <lineage>
        <taxon>unclassified sequences</taxon>
        <taxon>metagenomes</taxon>
        <taxon>ecological metagenomes</taxon>
    </lineage>
</organism>
<protein>
    <submittedName>
        <fullName evidence="1">Uncharacterized protein</fullName>
    </submittedName>
</protein>